<sequence>MAANDVKVKTIQAIVVLKDSTPSPKELVMAGMTMLHQYNPESPNYVQEYEAKKFKEHWQSWIKDNEMEQVVYAADDIFELEQIEYLAGQQSVPLSIFGNGEEVLVLGPFTADDIIHLLSNCKKIE</sequence>
<dbReference type="KEGG" id="vg:22111586"/>
<organism evidence="1 2">
    <name type="scientific">Escherichia phage 121Q</name>
    <dbReference type="NCBI Taxonomy" id="1555202"/>
    <lineage>
        <taxon>Viruses</taxon>
        <taxon>Duplodnaviria</taxon>
        <taxon>Heunggongvirae</taxon>
        <taxon>Uroviricota</taxon>
        <taxon>Caudoviricetes</taxon>
        <taxon>Asteriusvirus</taxon>
        <taxon>Asteriusvirus av121Q</taxon>
    </lineage>
</organism>
<evidence type="ECO:0000313" key="2">
    <source>
        <dbReference type="Proteomes" id="UP000029889"/>
    </source>
</evidence>
<dbReference type="GeneID" id="22111586"/>
<dbReference type="OrthoDB" id="34630at10239"/>
<accession>A0A097EYD3</accession>
<evidence type="ECO:0000313" key="1">
    <source>
        <dbReference type="EMBL" id="AIT14436.1"/>
    </source>
</evidence>
<dbReference type="RefSeq" id="YP_009102133.1">
    <property type="nucleotide sequence ID" value="NC_025447.1"/>
</dbReference>
<gene>
    <name evidence="1" type="primary">546</name>
    <name evidence="1" type="ORF">PBI_121Q_546</name>
</gene>
<proteinExistence type="predicted"/>
<dbReference type="EMBL" id="KM507819">
    <property type="protein sequence ID" value="AIT14436.1"/>
    <property type="molecule type" value="Genomic_DNA"/>
</dbReference>
<dbReference type="Proteomes" id="UP000029889">
    <property type="component" value="Segment"/>
</dbReference>
<protein>
    <submittedName>
        <fullName evidence="1">Uncharacterized protein</fullName>
    </submittedName>
</protein>
<name>A0A097EYD3_9CAUD</name>
<reference evidence="1 2" key="1">
    <citation type="submission" date="2014-09" db="EMBL/GenBank/DDBJ databases">
        <authorList>
            <person name="Lapin J.S."/>
            <person name="Pope W.H."/>
            <person name="Hua J."/>
            <person name="Ford M.E."/>
            <person name="Conway J.F."/>
            <person name="Hatfull G.F."/>
            <person name="Hendrix R.W."/>
        </authorList>
    </citation>
    <scope>NUCLEOTIDE SEQUENCE [LARGE SCALE GENOMIC DNA]</scope>
</reference>
<keyword evidence="2" id="KW-1185">Reference proteome</keyword>